<dbReference type="RefSeq" id="XP_022760853.1">
    <property type="nucleotide sequence ID" value="XM_022905118.1"/>
</dbReference>
<organism evidence="1 2">
    <name type="scientific">Durio zibethinus</name>
    <name type="common">Durian</name>
    <dbReference type="NCBI Taxonomy" id="66656"/>
    <lineage>
        <taxon>Eukaryota</taxon>
        <taxon>Viridiplantae</taxon>
        <taxon>Streptophyta</taxon>
        <taxon>Embryophyta</taxon>
        <taxon>Tracheophyta</taxon>
        <taxon>Spermatophyta</taxon>
        <taxon>Magnoliopsida</taxon>
        <taxon>eudicotyledons</taxon>
        <taxon>Gunneridae</taxon>
        <taxon>Pentapetalae</taxon>
        <taxon>rosids</taxon>
        <taxon>malvids</taxon>
        <taxon>Malvales</taxon>
        <taxon>Malvaceae</taxon>
        <taxon>Helicteroideae</taxon>
        <taxon>Durio</taxon>
    </lineage>
</organism>
<protein>
    <submittedName>
        <fullName evidence="2">Glycine-rich cell wall structural protein-like</fullName>
    </submittedName>
</protein>
<proteinExistence type="predicted"/>
<evidence type="ECO:0000313" key="2">
    <source>
        <dbReference type="RefSeq" id="XP_022760853.1"/>
    </source>
</evidence>
<dbReference type="AlphaFoldDB" id="A0A6P6A7F1"/>
<name>A0A6P6A7F1_DURZI</name>
<dbReference type="Proteomes" id="UP000515121">
    <property type="component" value="Unplaced"/>
</dbReference>
<gene>
    <name evidence="2" type="primary">LOC111307065</name>
</gene>
<evidence type="ECO:0000313" key="1">
    <source>
        <dbReference type="Proteomes" id="UP000515121"/>
    </source>
</evidence>
<keyword evidence="1" id="KW-1185">Reference proteome</keyword>
<accession>A0A6P6A7F1</accession>
<dbReference type="KEGG" id="dzi:111307065"/>
<dbReference type="GeneID" id="111307065"/>
<sequence>MEAVLLIEVEIPFLSVLIEVNEHAICPWKCKVSSFPCVLAQPLLHAGGGGLVGGARGELCGSHKLGRGAGGGLSGGGDHRLGGGARRGLGGGLGGSGGIGTGGGIGGGSGFGGGMLYGSGGGPEVVKALVVVVLEVDEGLVVVVELVELRVGAGGRFSKGGGVGGGLKGGVGGSFGVHGDAGFGGGGGGGGH</sequence>
<reference evidence="2" key="1">
    <citation type="submission" date="2025-08" db="UniProtKB">
        <authorList>
            <consortium name="RefSeq"/>
        </authorList>
    </citation>
    <scope>IDENTIFICATION</scope>
    <source>
        <tissue evidence="2">Fruit stalk</tissue>
    </source>
</reference>